<protein>
    <submittedName>
        <fullName evidence="2">GyrI-like domain-containing protein</fullName>
    </submittedName>
</protein>
<accession>A0ABP5EGZ1</accession>
<dbReference type="RefSeq" id="WP_344065235.1">
    <property type="nucleotide sequence ID" value="NZ_BAAAOH010000001.1"/>
</dbReference>
<dbReference type="Gene3D" id="3.20.80.10">
    <property type="entry name" value="Regulatory factor, effector binding domain"/>
    <property type="match status" value="1"/>
</dbReference>
<comment type="caution">
    <text evidence="2">The sequence shown here is derived from an EMBL/GenBank/DDBJ whole genome shotgun (WGS) entry which is preliminary data.</text>
</comment>
<evidence type="ECO:0000259" key="1">
    <source>
        <dbReference type="Pfam" id="PF06445"/>
    </source>
</evidence>
<name>A0ABP5EGZ1_9MICO</name>
<evidence type="ECO:0000313" key="2">
    <source>
        <dbReference type="EMBL" id="GAA1995538.1"/>
    </source>
</evidence>
<dbReference type="InterPro" id="IPR029442">
    <property type="entry name" value="GyrI-like"/>
</dbReference>
<proteinExistence type="predicted"/>
<gene>
    <name evidence="2" type="ORF">GCM10009777_34750</name>
</gene>
<reference evidence="3" key="1">
    <citation type="journal article" date="2019" name="Int. J. Syst. Evol. Microbiol.">
        <title>The Global Catalogue of Microorganisms (GCM) 10K type strain sequencing project: providing services to taxonomists for standard genome sequencing and annotation.</title>
        <authorList>
            <consortium name="The Broad Institute Genomics Platform"/>
            <consortium name="The Broad Institute Genome Sequencing Center for Infectious Disease"/>
            <person name="Wu L."/>
            <person name="Ma J."/>
        </authorList>
    </citation>
    <scope>NUCLEOTIDE SEQUENCE [LARGE SCALE GENOMIC DNA]</scope>
    <source>
        <strain evidence="3">JCM 14902</strain>
    </source>
</reference>
<sequence>MKADFKKETPGYRARAGVFEVIDIPPLRFLMIDGHGDPNEQLYGDAVSTIFTVAYRLKFLSKRELDRDYVVMPLEALWWSGDMASFTTARDKSHWHWTALNLVPEWITNEQFERVRSDAGARMPDSLRLDTYDEGRCAQTLHLGRFDDEGPVLDEMHHVYIPGQGLRMTGKHHEIYLSDIRRTDPSKLRTILRQPVADAAG</sequence>
<feature type="domain" description="GyrI-like small molecule binding" evidence="1">
    <location>
        <begin position="20"/>
        <end position="192"/>
    </location>
</feature>
<dbReference type="InterPro" id="IPR011256">
    <property type="entry name" value="Reg_factor_effector_dom_sf"/>
</dbReference>
<organism evidence="2 3">
    <name type="scientific">Microbacterium pumilum</name>
    <dbReference type="NCBI Taxonomy" id="344165"/>
    <lineage>
        <taxon>Bacteria</taxon>
        <taxon>Bacillati</taxon>
        <taxon>Actinomycetota</taxon>
        <taxon>Actinomycetes</taxon>
        <taxon>Micrococcales</taxon>
        <taxon>Microbacteriaceae</taxon>
        <taxon>Microbacterium</taxon>
    </lineage>
</organism>
<keyword evidence="3" id="KW-1185">Reference proteome</keyword>
<dbReference type="Pfam" id="PF06445">
    <property type="entry name" value="GyrI-like"/>
    <property type="match status" value="1"/>
</dbReference>
<dbReference type="SUPFAM" id="SSF55136">
    <property type="entry name" value="Probable bacterial effector-binding domain"/>
    <property type="match status" value="1"/>
</dbReference>
<evidence type="ECO:0000313" key="3">
    <source>
        <dbReference type="Proteomes" id="UP001500326"/>
    </source>
</evidence>
<dbReference type="EMBL" id="BAAAOH010000001">
    <property type="protein sequence ID" value="GAA1995538.1"/>
    <property type="molecule type" value="Genomic_DNA"/>
</dbReference>
<dbReference type="Proteomes" id="UP001500326">
    <property type="component" value="Unassembled WGS sequence"/>
</dbReference>